<dbReference type="Proteomes" id="UP000243459">
    <property type="component" value="Chromosome 4"/>
</dbReference>
<keyword evidence="2" id="KW-1185">Reference proteome</keyword>
<feature type="non-terminal residue" evidence="1">
    <location>
        <position position="1"/>
    </location>
</feature>
<gene>
    <name evidence="1" type="ORF">A4U43_C04F32100</name>
</gene>
<sequence length="109" mass="12591">GYAIYAKYKGARQMIIYVKCIGGKAFIYITVQLHLDSNFGGFRSSPSSWRCNRTWRRSELTRRAWGHDGGRRSSTVGCWAGRSSRSWRWATAKLGGGRWFWHRKERGDG</sequence>
<evidence type="ECO:0000313" key="1">
    <source>
        <dbReference type="EMBL" id="ONK73489.1"/>
    </source>
</evidence>
<organism evidence="1 2">
    <name type="scientific">Asparagus officinalis</name>
    <name type="common">Garden asparagus</name>
    <dbReference type="NCBI Taxonomy" id="4686"/>
    <lineage>
        <taxon>Eukaryota</taxon>
        <taxon>Viridiplantae</taxon>
        <taxon>Streptophyta</taxon>
        <taxon>Embryophyta</taxon>
        <taxon>Tracheophyta</taxon>
        <taxon>Spermatophyta</taxon>
        <taxon>Magnoliopsida</taxon>
        <taxon>Liliopsida</taxon>
        <taxon>Asparagales</taxon>
        <taxon>Asparagaceae</taxon>
        <taxon>Asparagoideae</taxon>
        <taxon>Asparagus</taxon>
    </lineage>
</organism>
<evidence type="ECO:0000313" key="2">
    <source>
        <dbReference type="Proteomes" id="UP000243459"/>
    </source>
</evidence>
<protein>
    <submittedName>
        <fullName evidence="1">Uncharacterized protein</fullName>
    </submittedName>
</protein>
<dbReference type="EMBL" id="CM007384">
    <property type="protein sequence ID" value="ONK73489.1"/>
    <property type="molecule type" value="Genomic_DNA"/>
</dbReference>
<proteinExistence type="predicted"/>
<name>A0A5P1F9Q4_ASPOF</name>
<accession>A0A5P1F9Q4</accession>
<reference evidence="2" key="1">
    <citation type="journal article" date="2017" name="Nat. Commun.">
        <title>The asparagus genome sheds light on the origin and evolution of a young Y chromosome.</title>
        <authorList>
            <person name="Harkess A."/>
            <person name="Zhou J."/>
            <person name="Xu C."/>
            <person name="Bowers J.E."/>
            <person name="Van der Hulst R."/>
            <person name="Ayyampalayam S."/>
            <person name="Mercati F."/>
            <person name="Riccardi P."/>
            <person name="McKain M.R."/>
            <person name="Kakrana A."/>
            <person name="Tang H."/>
            <person name="Ray J."/>
            <person name="Groenendijk J."/>
            <person name="Arikit S."/>
            <person name="Mathioni S.M."/>
            <person name="Nakano M."/>
            <person name="Shan H."/>
            <person name="Telgmann-Rauber A."/>
            <person name="Kanno A."/>
            <person name="Yue Z."/>
            <person name="Chen H."/>
            <person name="Li W."/>
            <person name="Chen Y."/>
            <person name="Xu X."/>
            <person name="Zhang Y."/>
            <person name="Luo S."/>
            <person name="Chen H."/>
            <person name="Gao J."/>
            <person name="Mao Z."/>
            <person name="Pires J.C."/>
            <person name="Luo M."/>
            <person name="Kudrna D."/>
            <person name="Wing R.A."/>
            <person name="Meyers B.C."/>
            <person name="Yi K."/>
            <person name="Kong H."/>
            <person name="Lavrijsen P."/>
            <person name="Sunseri F."/>
            <person name="Falavigna A."/>
            <person name="Ye Y."/>
            <person name="Leebens-Mack J.H."/>
            <person name="Chen G."/>
        </authorList>
    </citation>
    <scope>NUCLEOTIDE SEQUENCE [LARGE SCALE GENOMIC DNA]</scope>
    <source>
        <strain evidence="2">cv. DH0086</strain>
    </source>
</reference>
<dbReference type="Gramene" id="ONK73489">
    <property type="protein sequence ID" value="ONK73489"/>
    <property type="gene ID" value="A4U43_C04F32100"/>
</dbReference>
<dbReference type="AlphaFoldDB" id="A0A5P1F9Q4"/>